<keyword evidence="1" id="KW-0393">Immunoglobulin domain</keyword>
<accession>A0A8C3MNR0</accession>
<dbReference type="Ensembl" id="ENSCPVT00000006371.2">
    <property type="protein sequence ID" value="ENSCPVP00000006137.1"/>
    <property type="gene ID" value="ENSCPVG00000004488.2"/>
</dbReference>
<dbReference type="Proteomes" id="UP000694382">
    <property type="component" value="Chromosome 7"/>
</dbReference>
<name>A0A8C3MNR0_GEOPR</name>
<dbReference type="SUPFAM" id="SSF48726">
    <property type="entry name" value="Immunoglobulin"/>
    <property type="match status" value="6"/>
</dbReference>
<reference evidence="2" key="2">
    <citation type="submission" date="2025-08" db="UniProtKB">
        <authorList>
            <consortium name="Ensembl"/>
        </authorList>
    </citation>
    <scope>IDENTIFICATION</scope>
</reference>
<dbReference type="Gene3D" id="2.60.40.10">
    <property type="entry name" value="Immunoglobulins"/>
    <property type="match status" value="6"/>
</dbReference>
<proteinExistence type="predicted"/>
<dbReference type="FunFam" id="2.60.40.10:FF:000022">
    <property type="entry name" value="Cardiac titin"/>
    <property type="match status" value="6"/>
</dbReference>
<dbReference type="PANTHER" id="PTHR10075">
    <property type="entry name" value="BASIGIN RELATED"/>
    <property type="match status" value="1"/>
</dbReference>
<dbReference type="SMART" id="SM00408">
    <property type="entry name" value="IGc2"/>
    <property type="match status" value="6"/>
</dbReference>
<dbReference type="InterPro" id="IPR003599">
    <property type="entry name" value="Ig_sub"/>
</dbReference>
<dbReference type="GO" id="GO:0030424">
    <property type="term" value="C:axon"/>
    <property type="evidence" value="ECO:0007669"/>
    <property type="project" value="TreeGrafter"/>
</dbReference>
<evidence type="ECO:0000313" key="2">
    <source>
        <dbReference type="Ensembl" id="ENSCPVP00000006137.1"/>
    </source>
</evidence>
<dbReference type="PANTHER" id="PTHR10075:SF100">
    <property type="entry name" value="FASCICLIN-2"/>
    <property type="match status" value="1"/>
</dbReference>
<reference evidence="2" key="1">
    <citation type="submission" date="2020-02" db="EMBL/GenBank/DDBJ databases">
        <authorList>
            <person name="Enbody D E."/>
            <person name="Pettersson E M."/>
        </authorList>
    </citation>
    <scope>NUCLEOTIDE SEQUENCE [LARGE SCALE GENOMIC DNA]</scope>
</reference>
<organism evidence="2 3">
    <name type="scientific">Geospiza parvula</name>
    <name type="common">Small tree-finch</name>
    <name type="synonym">Camarhynchus parvulus</name>
    <dbReference type="NCBI Taxonomy" id="87175"/>
    <lineage>
        <taxon>Eukaryota</taxon>
        <taxon>Metazoa</taxon>
        <taxon>Chordata</taxon>
        <taxon>Craniata</taxon>
        <taxon>Vertebrata</taxon>
        <taxon>Euteleostomi</taxon>
        <taxon>Archelosauria</taxon>
        <taxon>Archosauria</taxon>
        <taxon>Dinosauria</taxon>
        <taxon>Saurischia</taxon>
        <taxon>Theropoda</taxon>
        <taxon>Coelurosauria</taxon>
        <taxon>Aves</taxon>
        <taxon>Neognathae</taxon>
        <taxon>Neoaves</taxon>
        <taxon>Telluraves</taxon>
        <taxon>Australaves</taxon>
        <taxon>Passeriformes</taxon>
        <taxon>Thraupidae</taxon>
        <taxon>Camarhynchus</taxon>
    </lineage>
</organism>
<protein>
    <submittedName>
        <fullName evidence="2">Uncharacterized protein</fullName>
    </submittedName>
</protein>
<dbReference type="GO" id="GO:0098632">
    <property type="term" value="F:cell-cell adhesion mediator activity"/>
    <property type="evidence" value="ECO:0007669"/>
    <property type="project" value="TreeGrafter"/>
</dbReference>
<dbReference type="GO" id="GO:0070593">
    <property type="term" value="P:dendrite self-avoidance"/>
    <property type="evidence" value="ECO:0007669"/>
    <property type="project" value="TreeGrafter"/>
</dbReference>
<sequence>MKVDDTGTYSCEAVNEVGSDKPPSFVRTLEPAELVKGTKPILQCEVAGTGPFEISWYKDKKQIRSSKKYRVTFDHGLATLQITGVQLSSGGKYTCVAENDAGSHAVIPAVSHLREGEISFYRTLPPFFTKPLKNIDSIISTSCRLECKISGSLPMTVSWFKQDTEITSSAKYTVHFAEGSASLEIKHLDTNDAGVYICRATNSAGSKESSSTLFIKEPPSFTVEPESQDVLPASTVHFKGMFKGTTPLTVKWFKGDTELVTGGACYIMTEALASYLELYAVKPADSGKYTCKVSNVAGSVTCSANLFVKEPAAFKEKLEPTHLIKKGGYAELTCEVTGTPEIKITWFKDDRELKESDKYRISFTKSLAILRVSEVDTEDSGEYICEAKNDAGKDICSSVVTVKESPYFSKEFQSMEVLKDSDVVLECEVLGTPPFEVFWVKDDKPVRSSKKHRISIEKSLVSLHVFRFDASDVGEYQCRVTNDVGSCLCRSEVTLKEPPQFLKKIENISSLRGGTVVFQAAIKGSLPITVSWLKDNDEVIEDNNIKMTFVNNVATLMVRSIELKHDGKYFCQAKNEAGIQRCSALLTVKGWSYPEGLQ</sequence>
<dbReference type="AlphaFoldDB" id="A0A8C3MNR0"/>
<dbReference type="Pfam" id="PF07679">
    <property type="entry name" value="I-set"/>
    <property type="match status" value="6"/>
</dbReference>
<dbReference type="SMART" id="SM00406">
    <property type="entry name" value="IGv"/>
    <property type="match status" value="3"/>
</dbReference>
<dbReference type="InterPro" id="IPR013098">
    <property type="entry name" value="Ig_I-set"/>
</dbReference>
<reference evidence="2" key="3">
    <citation type="submission" date="2025-09" db="UniProtKB">
        <authorList>
            <consortium name="Ensembl"/>
        </authorList>
    </citation>
    <scope>IDENTIFICATION</scope>
</reference>
<dbReference type="GO" id="GO:0005886">
    <property type="term" value="C:plasma membrane"/>
    <property type="evidence" value="ECO:0007669"/>
    <property type="project" value="TreeGrafter"/>
</dbReference>
<dbReference type="GO" id="GO:0007411">
    <property type="term" value="P:axon guidance"/>
    <property type="evidence" value="ECO:0007669"/>
    <property type="project" value="TreeGrafter"/>
</dbReference>
<keyword evidence="3" id="KW-1185">Reference proteome</keyword>
<dbReference type="InterPro" id="IPR013783">
    <property type="entry name" value="Ig-like_fold"/>
</dbReference>
<dbReference type="InterPro" id="IPR036179">
    <property type="entry name" value="Ig-like_dom_sf"/>
</dbReference>
<dbReference type="InterPro" id="IPR007110">
    <property type="entry name" value="Ig-like_dom"/>
</dbReference>
<evidence type="ECO:0000256" key="1">
    <source>
        <dbReference type="ARBA" id="ARBA00023319"/>
    </source>
</evidence>
<dbReference type="SMART" id="SM00409">
    <property type="entry name" value="IG"/>
    <property type="match status" value="6"/>
</dbReference>
<dbReference type="CDD" id="cd00096">
    <property type="entry name" value="Ig"/>
    <property type="match status" value="3"/>
</dbReference>
<dbReference type="InterPro" id="IPR003598">
    <property type="entry name" value="Ig_sub2"/>
</dbReference>
<evidence type="ECO:0000313" key="3">
    <source>
        <dbReference type="Proteomes" id="UP000694382"/>
    </source>
</evidence>
<dbReference type="GO" id="GO:0007156">
    <property type="term" value="P:homophilic cell adhesion via plasma membrane adhesion molecules"/>
    <property type="evidence" value="ECO:0007669"/>
    <property type="project" value="TreeGrafter"/>
</dbReference>
<dbReference type="PROSITE" id="PS50835">
    <property type="entry name" value="IG_LIKE"/>
    <property type="match status" value="6"/>
</dbReference>
<dbReference type="InterPro" id="IPR013106">
    <property type="entry name" value="Ig_V-set"/>
</dbReference>